<keyword evidence="5" id="KW-1185">Reference proteome</keyword>
<evidence type="ECO:0000313" key="5">
    <source>
        <dbReference type="Proteomes" id="UP000528945"/>
    </source>
</evidence>
<keyword evidence="2" id="KW-1133">Transmembrane helix</keyword>
<proteinExistence type="predicted"/>
<organism evidence="4 5">
    <name type="scientific">Sphingomonas aquatilis</name>
    <dbReference type="NCBI Taxonomy" id="93063"/>
    <lineage>
        <taxon>Bacteria</taxon>
        <taxon>Pseudomonadati</taxon>
        <taxon>Pseudomonadota</taxon>
        <taxon>Alphaproteobacteria</taxon>
        <taxon>Sphingomonadales</taxon>
        <taxon>Sphingomonadaceae</taxon>
        <taxon>Sphingomonas</taxon>
    </lineage>
</organism>
<dbReference type="EMBL" id="JACIDB010000005">
    <property type="protein sequence ID" value="MBB3876282.1"/>
    <property type="molecule type" value="Genomic_DNA"/>
</dbReference>
<dbReference type="PANTHER" id="PTHR30590:SF2">
    <property type="entry name" value="INNER MEMBRANE PROTEIN"/>
    <property type="match status" value="1"/>
</dbReference>
<evidence type="ECO:0000259" key="3">
    <source>
        <dbReference type="Pfam" id="PF04235"/>
    </source>
</evidence>
<dbReference type="AlphaFoldDB" id="A0AAW3TUR6"/>
<keyword evidence="2" id="KW-0812">Transmembrane</keyword>
<dbReference type="Pfam" id="PF04235">
    <property type="entry name" value="DUF418"/>
    <property type="match status" value="1"/>
</dbReference>
<gene>
    <name evidence="4" type="ORF">GGR47_002532</name>
</gene>
<feature type="transmembrane region" description="Helical" evidence="2">
    <location>
        <begin position="237"/>
        <end position="255"/>
    </location>
</feature>
<feature type="domain" description="DUF418" evidence="3">
    <location>
        <begin position="252"/>
        <end position="408"/>
    </location>
</feature>
<dbReference type="Proteomes" id="UP000528945">
    <property type="component" value="Unassembled WGS sequence"/>
</dbReference>
<evidence type="ECO:0000256" key="1">
    <source>
        <dbReference type="SAM" id="MobiDB-lite"/>
    </source>
</evidence>
<feature type="transmembrane region" description="Helical" evidence="2">
    <location>
        <begin position="370"/>
        <end position="392"/>
    </location>
</feature>
<comment type="caution">
    <text evidence="4">The sequence shown here is derived from an EMBL/GenBank/DDBJ whole genome shotgun (WGS) entry which is preliminary data.</text>
</comment>
<protein>
    <recommendedName>
        <fullName evidence="3">DUF418 domain-containing protein</fullName>
    </recommendedName>
</protein>
<dbReference type="InterPro" id="IPR052529">
    <property type="entry name" value="Bact_Transport_Assoc"/>
</dbReference>
<feature type="transmembrane region" description="Helical" evidence="2">
    <location>
        <begin position="160"/>
        <end position="180"/>
    </location>
</feature>
<dbReference type="PANTHER" id="PTHR30590">
    <property type="entry name" value="INNER MEMBRANE PROTEIN"/>
    <property type="match status" value="1"/>
</dbReference>
<feature type="transmembrane region" description="Helical" evidence="2">
    <location>
        <begin position="267"/>
        <end position="285"/>
    </location>
</feature>
<dbReference type="InterPro" id="IPR007349">
    <property type="entry name" value="DUF418"/>
</dbReference>
<reference evidence="4 5" key="1">
    <citation type="submission" date="2020-08" db="EMBL/GenBank/DDBJ databases">
        <title>Genomic Encyclopedia of Type Strains, Phase IV (KMG-IV): sequencing the most valuable type-strain genomes for metagenomic binning, comparative biology and taxonomic classification.</title>
        <authorList>
            <person name="Goeker M."/>
        </authorList>
    </citation>
    <scope>NUCLEOTIDE SEQUENCE [LARGE SCALE GENOMIC DNA]</scope>
    <source>
        <strain evidence="4 5">DSM 15581</strain>
    </source>
</reference>
<feature type="region of interest" description="Disordered" evidence="1">
    <location>
        <begin position="1"/>
        <end position="20"/>
    </location>
</feature>
<evidence type="ECO:0000313" key="4">
    <source>
        <dbReference type="EMBL" id="MBB3876282.1"/>
    </source>
</evidence>
<feature type="transmembrane region" description="Helical" evidence="2">
    <location>
        <begin position="121"/>
        <end position="153"/>
    </location>
</feature>
<accession>A0AAW3TUR6</accession>
<sequence>MPAAVPPAKELANQPANEPDGAPRIATLDILRGIAILAILFMNISEMGASMTANWSDLHHLGWSASDQIVWWLRTILIEGTPRAMLQMLFGAGMLILTDRIDARSSDPLSVPLRYGWRNLVLWAFGMAHMLLLLWPGDILHSYAVAAMVACLFRGLPPRALLVLGLSYATFTMALGLSTVSHRLADPTATSASATRTAAADDAAVAREDAFGHGTMAQWTAGQRAVSMDRLRNEEVVIVWEAAATMLIGAALFRWGVLQGAWSRRRYGWLLAVGYGIGVPLRLYGGWEATRLEGGFDVAWLWEDFARLAMTMGHLAAVMLAVQEAPGRRLLQPFVAAGRTALTLYVAQTLIVSWLIFSPIGLGLYGRLDWTAMMAVALAVNALLLWGANVYVRHFRIAPVEWAWRSIVERRMLPMR</sequence>
<keyword evidence="2" id="KW-0472">Membrane</keyword>
<feature type="transmembrane region" description="Helical" evidence="2">
    <location>
        <begin position="342"/>
        <end position="364"/>
    </location>
</feature>
<name>A0AAW3TUR6_9SPHN</name>
<evidence type="ECO:0000256" key="2">
    <source>
        <dbReference type="SAM" id="Phobius"/>
    </source>
</evidence>
<feature type="transmembrane region" description="Helical" evidence="2">
    <location>
        <begin position="305"/>
        <end position="322"/>
    </location>
</feature>